<protein>
    <submittedName>
        <fullName evidence="8">ADGRL2 protein</fullName>
    </submittedName>
</protein>
<organism evidence="8 9">
    <name type="scientific">Branchiostoma lanceolatum</name>
    <name type="common">Common lancelet</name>
    <name type="synonym">Amphioxus lanceolatum</name>
    <dbReference type="NCBI Taxonomy" id="7740"/>
    <lineage>
        <taxon>Eukaryota</taxon>
        <taxon>Metazoa</taxon>
        <taxon>Chordata</taxon>
        <taxon>Cephalochordata</taxon>
        <taxon>Leptocardii</taxon>
        <taxon>Amphioxiformes</taxon>
        <taxon>Branchiostomatidae</taxon>
        <taxon>Branchiostoma</taxon>
    </lineage>
</organism>
<feature type="compositionally biased region" description="Low complexity" evidence="5">
    <location>
        <begin position="596"/>
        <end position="618"/>
    </location>
</feature>
<feature type="transmembrane region" description="Helical" evidence="6">
    <location>
        <begin position="158"/>
        <end position="179"/>
    </location>
</feature>
<dbReference type="OrthoDB" id="6134459at2759"/>
<dbReference type="GO" id="GO:0004930">
    <property type="term" value="F:G protein-coupled receptor activity"/>
    <property type="evidence" value="ECO:0007669"/>
    <property type="project" value="InterPro"/>
</dbReference>
<feature type="transmembrane region" description="Helical" evidence="6">
    <location>
        <begin position="340"/>
        <end position="360"/>
    </location>
</feature>
<dbReference type="AlphaFoldDB" id="A0A8K0ERP5"/>
<sequence>MSLTLLFNFDVDENGEDSFNQCPSDTVFDPFVDTCRYFSSASRSHGSANKTIPLQNCSEPALTFTAEEFHVLPNGSVHLLSSNVSCPTEQVVILNTTASICGECILQYFSNDTQTANSQDPVQGWLTLGLVIASAVAVFCFVVHTVRSGQWKKVPEKLKVQMLTCMALAEVMFVVRLFVPPGPVCAAYAILLHYLFLTAFTSMNALAVDLFLTFRDGLERAAMYKYLLYTWLMPVPIVVMTVIVEFASSVRVGYGENCWIGNPIGSLLAFGLPVLCALLVNAVFVTIVLLTIRKSFQIADAALSRSNISKAWVYLRISFLAGFTWILGFIYPFVNSRVLDYIFIVLNASQGLLLTVALIMTSKVVQKWKSAIKERFGLGEPHQNNEATATANNRRAMAGGTEATAGGTASDIEMSTLADVENRARLHLAEVHHGNGAATTTNNQRAMAGGTEATTGGTATDIEMSTLANVENRARLHLIENHEVNEEAATTSDRQTNAYGTEATTDGTASDIEMSTLADVENRARLHPAEVHQDNEEAATANNRRAMAGGTEATAGGTATDIEMSTLADVENRARLHPAEVHQDNEEAATASARRTMAGGTETTAGGTGTATEVPTETLANVMENTSGDEEETRL</sequence>
<evidence type="ECO:0000256" key="3">
    <source>
        <dbReference type="ARBA" id="ARBA00022989"/>
    </source>
</evidence>
<feature type="compositionally biased region" description="Low complexity" evidence="5">
    <location>
        <begin position="538"/>
        <end position="559"/>
    </location>
</feature>
<feature type="compositionally biased region" description="Polar residues" evidence="5">
    <location>
        <begin position="488"/>
        <end position="507"/>
    </location>
</feature>
<keyword evidence="4 6" id="KW-0472">Membrane</keyword>
<dbReference type="PANTHER" id="PTHR20851">
    <property type="entry name" value="DORSAL INTERACTING PROTEIN 3"/>
    <property type="match status" value="1"/>
</dbReference>
<name>A0A8K0ERP5_BRALA</name>
<dbReference type="Proteomes" id="UP000838412">
    <property type="component" value="Chromosome 3"/>
</dbReference>
<evidence type="ECO:0000256" key="6">
    <source>
        <dbReference type="SAM" id="Phobius"/>
    </source>
</evidence>
<dbReference type="FunFam" id="1.20.1070.10:FF:000428">
    <property type="entry name" value="Uncharacterized protein"/>
    <property type="match status" value="1"/>
</dbReference>
<evidence type="ECO:0000256" key="4">
    <source>
        <dbReference type="ARBA" id="ARBA00023136"/>
    </source>
</evidence>
<dbReference type="Gene3D" id="1.20.1070.10">
    <property type="entry name" value="Rhodopsin 7-helix transmembrane proteins"/>
    <property type="match status" value="1"/>
</dbReference>
<feature type="domain" description="G-protein coupled receptors family 2 profile 2" evidence="7">
    <location>
        <begin position="122"/>
        <end position="362"/>
    </location>
</feature>
<evidence type="ECO:0000259" key="7">
    <source>
        <dbReference type="PROSITE" id="PS50261"/>
    </source>
</evidence>
<dbReference type="GO" id="GO:0016020">
    <property type="term" value="C:membrane"/>
    <property type="evidence" value="ECO:0007669"/>
    <property type="project" value="UniProtKB-SubCell"/>
</dbReference>
<evidence type="ECO:0000256" key="2">
    <source>
        <dbReference type="ARBA" id="ARBA00022692"/>
    </source>
</evidence>
<feature type="region of interest" description="Disordered" evidence="5">
    <location>
        <begin position="578"/>
        <end position="635"/>
    </location>
</feature>
<feature type="transmembrane region" description="Helical" evidence="6">
    <location>
        <begin position="226"/>
        <end position="247"/>
    </location>
</feature>
<feature type="transmembrane region" description="Helical" evidence="6">
    <location>
        <begin position="125"/>
        <end position="146"/>
    </location>
</feature>
<dbReference type="CDD" id="cd15039">
    <property type="entry name" value="7tmB3_Methuselah-like"/>
    <property type="match status" value="1"/>
</dbReference>
<dbReference type="GO" id="GO:0007166">
    <property type="term" value="P:cell surface receptor signaling pathway"/>
    <property type="evidence" value="ECO:0007669"/>
    <property type="project" value="InterPro"/>
</dbReference>
<keyword evidence="3 6" id="KW-1133">Transmembrane helix</keyword>
<feature type="region of interest" description="Disordered" evidence="5">
    <location>
        <begin position="528"/>
        <end position="559"/>
    </location>
</feature>
<keyword evidence="2 6" id="KW-0812">Transmembrane</keyword>
<reference evidence="8" key="1">
    <citation type="submission" date="2022-01" db="EMBL/GenBank/DDBJ databases">
        <authorList>
            <person name="Braso-Vives M."/>
        </authorList>
    </citation>
    <scope>NUCLEOTIDE SEQUENCE</scope>
</reference>
<gene>
    <name evidence="8" type="primary">ADGRL2</name>
    <name evidence="8" type="ORF">BLAG_LOCUS16509</name>
</gene>
<dbReference type="EMBL" id="OV696688">
    <property type="protein sequence ID" value="CAH1259129.1"/>
    <property type="molecule type" value="Genomic_DNA"/>
</dbReference>
<feature type="transmembrane region" description="Helical" evidence="6">
    <location>
        <begin position="191"/>
        <end position="214"/>
    </location>
</feature>
<keyword evidence="9" id="KW-1185">Reference proteome</keyword>
<dbReference type="Pfam" id="PF00002">
    <property type="entry name" value="7tm_2"/>
    <property type="match status" value="1"/>
</dbReference>
<evidence type="ECO:0000256" key="1">
    <source>
        <dbReference type="ARBA" id="ARBA00004141"/>
    </source>
</evidence>
<comment type="subcellular location">
    <subcellularLocation>
        <location evidence="1">Membrane</location>
        <topology evidence="1">Multi-pass membrane protein</topology>
    </subcellularLocation>
</comment>
<feature type="transmembrane region" description="Helical" evidence="6">
    <location>
        <begin position="313"/>
        <end position="334"/>
    </location>
</feature>
<evidence type="ECO:0000313" key="8">
    <source>
        <dbReference type="EMBL" id="CAH1259129.1"/>
    </source>
</evidence>
<dbReference type="InterPro" id="IPR000832">
    <property type="entry name" value="GPCR_2_secretin-like"/>
</dbReference>
<feature type="transmembrane region" description="Helical" evidence="6">
    <location>
        <begin position="267"/>
        <end position="292"/>
    </location>
</feature>
<feature type="region of interest" description="Disordered" evidence="5">
    <location>
        <begin position="481"/>
        <end position="507"/>
    </location>
</feature>
<evidence type="ECO:0000256" key="5">
    <source>
        <dbReference type="SAM" id="MobiDB-lite"/>
    </source>
</evidence>
<evidence type="ECO:0000313" key="9">
    <source>
        <dbReference type="Proteomes" id="UP000838412"/>
    </source>
</evidence>
<dbReference type="InterPro" id="IPR017981">
    <property type="entry name" value="GPCR_2-like_7TM"/>
</dbReference>
<dbReference type="PROSITE" id="PS50261">
    <property type="entry name" value="G_PROTEIN_RECEP_F2_4"/>
    <property type="match status" value="1"/>
</dbReference>
<proteinExistence type="predicted"/>
<accession>A0A8K0ERP5</accession>
<dbReference type="PANTHER" id="PTHR20851:SF0">
    <property type="entry name" value="APOLIPOPROTEIN(A)"/>
    <property type="match status" value="1"/>
</dbReference>